<evidence type="ECO:0000256" key="2">
    <source>
        <dbReference type="ARBA" id="ARBA00022603"/>
    </source>
</evidence>
<dbReference type="GO" id="GO:0009307">
    <property type="term" value="P:DNA restriction-modification system"/>
    <property type="evidence" value="ECO:0007669"/>
    <property type="project" value="UniProtKB-KW"/>
</dbReference>
<dbReference type="PANTHER" id="PTHR46098:SF1">
    <property type="entry name" value="TRNA (CYTOSINE(38)-C(5))-METHYLTRANSFERASE"/>
    <property type="match status" value="1"/>
</dbReference>
<dbReference type="Pfam" id="PF00145">
    <property type="entry name" value="DNA_methylase"/>
    <property type="match status" value="1"/>
</dbReference>
<dbReference type="PRINTS" id="PR00105">
    <property type="entry name" value="C5METTRFRASE"/>
</dbReference>
<dbReference type="Proteomes" id="UP000468638">
    <property type="component" value="Unassembled WGS sequence"/>
</dbReference>
<comment type="similarity">
    <text evidence="6 7">Belongs to the class I-like SAM-binding methyltransferase superfamily. C5-methyltransferase family.</text>
</comment>
<dbReference type="Gene3D" id="3.90.120.10">
    <property type="entry name" value="DNA Methylase, subunit A, domain 2"/>
    <property type="match status" value="1"/>
</dbReference>
<dbReference type="InterPro" id="IPR029063">
    <property type="entry name" value="SAM-dependent_MTases_sf"/>
</dbReference>
<gene>
    <name evidence="8" type="primary">dcm</name>
    <name evidence="8" type="ORF">GLW05_00460</name>
</gene>
<accession>A0A6I4ZTT6</accession>
<reference evidence="8 9" key="1">
    <citation type="submission" date="2019-11" db="EMBL/GenBank/DDBJ databases">
        <title>Genome sequences of 17 halophilic strains isolated from different environments.</title>
        <authorList>
            <person name="Furrow R.E."/>
        </authorList>
    </citation>
    <scope>NUCLEOTIDE SEQUENCE [LARGE SCALE GENOMIC DNA]</scope>
    <source>
        <strain evidence="8 9">22514_16_FS</strain>
    </source>
</reference>
<comment type="caution">
    <text evidence="8">The sequence shown here is derived from an EMBL/GenBank/DDBJ whole genome shotgun (WGS) entry which is preliminary data.</text>
</comment>
<evidence type="ECO:0000313" key="9">
    <source>
        <dbReference type="Proteomes" id="UP000468638"/>
    </source>
</evidence>
<keyword evidence="4 6" id="KW-0949">S-adenosyl-L-methionine</keyword>
<dbReference type="GO" id="GO:0032259">
    <property type="term" value="P:methylation"/>
    <property type="evidence" value="ECO:0007669"/>
    <property type="project" value="UniProtKB-KW"/>
</dbReference>
<evidence type="ECO:0000256" key="1">
    <source>
        <dbReference type="ARBA" id="ARBA00011975"/>
    </source>
</evidence>
<protein>
    <recommendedName>
        <fullName evidence="1">DNA (cytosine-5-)-methyltransferase</fullName>
        <ecNumber evidence="1">2.1.1.37</ecNumber>
    </recommendedName>
</protein>
<dbReference type="OrthoDB" id="9813719at2"/>
<dbReference type="PROSITE" id="PS51679">
    <property type="entry name" value="SAM_MT_C5"/>
    <property type="match status" value="1"/>
</dbReference>
<feature type="active site" evidence="6">
    <location>
        <position position="101"/>
    </location>
</feature>
<keyword evidence="5" id="KW-0680">Restriction system</keyword>
<sequence length="447" mass="51902">MKFDYTISELFAGVGGFRLGFERASKNWETVYANQWEPGKSKQHAYDCYIENIKNNGFVKTKGISTHEETKRIHNTDIAEHADKASYYIPDHTVLVGGFPCQDYSVARTQADGIAGKKGVLFWQIDKIIAEKQPPFVLLENVDRLLKSPSKQRGRDFGVMLKSFEKRGYGVEWRMINAADYGYPQKRRRVFIFAYHKDTHYYQSMKHFDGENILHSNGYFQSQFPIQEESSNRHQPLSTTLHDDIVELSDNFNFRFRNSGVMIDGEVYSEEVLPKKPKKQTTLGDILEQAVTDEKYYLGEKLDDWEYMKGPKKIDRVTSEGYKYQYAEGGMAFPDHLDYPGRTILTSESSKSRSTHVVRDPETGRLRLLTPIECERMNGFPDDWTNTGMPHKFRYFCMGNALVVDLVEKMAKELKRIVDSEKKMQEKEQSKQNLSLFDYEEKDTKVI</sequence>
<dbReference type="InterPro" id="IPR031303">
    <property type="entry name" value="C5_meth_CS"/>
</dbReference>
<dbReference type="PANTHER" id="PTHR46098">
    <property type="entry name" value="TRNA (CYTOSINE(38)-C(5))-METHYLTRANSFERASE"/>
    <property type="match status" value="1"/>
</dbReference>
<evidence type="ECO:0000256" key="4">
    <source>
        <dbReference type="ARBA" id="ARBA00022691"/>
    </source>
</evidence>
<evidence type="ECO:0000256" key="5">
    <source>
        <dbReference type="ARBA" id="ARBA00022747"/>
    </source>
</evidence>
<dbReference type="EC" id="2.1.1.37" evidence="1"/>
<dbReference type="NCBIfam" id="TIGR00675">
    <property type="entry name" value="dcm"/>
    <property type="match status" value="1"/>
</dbReference>
<dbReference type="InterPro" id="IPR001525">
    <property type="entry name" value="C5_MeTfrase"/>
</dbReference>
<dbReference type="GO" id="GO:0003886">
    <property type="term" value="F:DNA (cytosine-5-)-methyltransferase activity"/>
    <property type="evidence" value="ECO:0007669"/>
    <property type="project" value="UniProtKB-EC"/>
</dbReference>
<evidence type="ECO:0000256" key="6">
    <source>
        <dbReference type="PROSITE-ProRule" id="PRU01016"/>
    </source>
</evidence>
<dbReference type="PROSITE" id="PS00095">
    <property type="entry name" value="C5_MTASE_2"/>
    <property type="match status" value="1"/>
</dbReference>
<evidence type="ECO:0000256" key="3">
    <source>
        <dbReference type="ARBA" id="ARBA00022679"/>
    </source>
</evidence>
<keyword evidence="3 6" id="KW-0808">Transferase</keyword>
<evidence type="ECO:0000256" key="7">
    <source>
        <dbReference type="RuleBase" id="RU000416"/>
    </source>
</evidence>
<dbReference type="InterPro" id="IPR050750">
    <property type="entry name" value="C5-MTase"/>
</dbReference>
<dbReference type="AlphaFoldDB" id="A0A6I4ZTT6"/>
<proteinExistence type="inferred from homology"/>
<name>A0A6I4ZTT6_9BACI</name>
<keyword evidence="2 6" id="KW-0489">Methyltransferase</keyword>
<dbReference type="SUPFAM" id="SSF53335">
    <property type="entry name" value="S-adenosyl-L-methionine-dependent methyltransferases"/>
    <property type="match status" value="1"/>
</dbReference>
<dbReference type="EMBL" id="WMEQ01000001">
    <property type="protein sequence ID" value="MYL32076.1"/>
    <property type="molecule type" value="Genomic_DNA"/>
</dbReference>
<evidence type="ECO:0000313" key="8">
    <source>
        <dbReference type="EMBL" id="MYL32076.1"/>
    </source>
</evidence>
<dbReference type="Gene3D" id="3.40.50.150">
    <property type="entry name" value="Vaccinia Virus protein VP39"/>
    <property type="match status" value="1"/>
</dbReference>
<organism evidence="8 9">
    <name type="scientific">Pontibacillus yanchengensis</name>
    <dbReference type="NCBI Taxonomy" id="462910"/>
    <lineage>
        <taxon>Bacteria</taxon>
        <taxon>Bacillati</taxon>
        <taxon>Bacillota</taxon>
        <taxon>Bacilli</taxon>
        <taxon>Bacillales</taxon>
        <taxon>Bacillaceae</taxon>
        <taxon>Pontibacillus</taxon>
    </lineage>
</organism>
<dbReference type="RefSeq" id="WP_160847397.1">
    <property type="nucleotide sequence ID" value="NZ_WMEQ01000001.1"/>
</dbReference>